<protein>
    <submittedName>
        <fullName evidence="3">Uncharacterized protein</fullName>
    </submittedName>
</protein>
<gene>
    <name evidence="3" type="ORF">FPAR1323_LOCUS15143</name>
</gene>
<dbReference type="GO" id="GO:0003676">
    <property type="term" value="F:nucleic acid binding"/>
    <property type="evidence" value="ECO:0007669"/>
    <property type="project" value="InterPro"/>
</dbReference>
<name>A0A7S2D2G8_9STRA</name>
<feature type="non-terminal residue" evidence="3">
    <location>
        <position position="1"/>
    </location>
</feature>
<accession>A0A7S2D2G8</accession>
<keyword evidence="2" id="KW-0809">Transit peptide</keyword>
<reference evidence="3" key="1">
    <citation type="submission" date="2021-01" db="EMBL/GenBank/DDBJ databases">
        <authorList>
            <person name="Corre E."/>
            <person name="Pelletier E."/>
            <person name="Niang G."/>
            <person name="Scheremetjew M."/>
            <person name="Finn R."/>
            <person name="Kale V."/>
            <person name="Holt S."/>
            <person name="Cochrane G."/>
            <person name="Meng A."/>
            <person name="Brown T."/>
            <person name="Cohen L."/>
        </authorList>
    </citation>
    <scope>NUCLEOTIDE SEQUENCE</scope>
    <source>
        <strain evidence="3">RCC1693</strain>
    </source>
</reference>
<evidence type="ECO:0000256" key="2">
    <source>
        <dbReference type="ARBA" id="ARBA00022946"/>
    </source>
</evidence>
<dbReference type="EMBL" id="HBGT01028993">
    <property type="protein sequence ID" value="CAD9442498.1"/>
    <property type="molecule type" value="Transcribed_RNA"/>
</dbReference>
<dbReference type="AlphaFoldDB" id="A0A7S2D2G8"/>
<sequence length="241" mass="26529">VGVGVSSTSLNWLDAAIRSSEWEDGSHLEASTSMLAEIGIEVNEATLHRFPQLMRLEPKQVEETALFLRSELTEPVMHAVVRASPELLGYKVGEHLVPGLKFMRTMMGANAALPASALIMLEPTLLGWSIEESIRERRVIEAVKAAAEQTEKEEESMMHSELGRLKATLAGDIRANLQEDIRVSIQDDIRASLQEGLHDGATLTNLLMNRVSKERLRAISWWMGTARSGINVGSTSTSNAR</sequence>
<dbReference type="Gene3D" id="1.25.70.10">
    <property type="entry name" value="Transcription termination factor 3, mitochondrial"/>
    <property type="match status" value="1"/>
</dbReference>
<organism evidence="3">
    <name type="scientific">Florenciella parvula</name>
    <dbReference type="NCBI Taxonomy" id="236787"/>
    <lineage>
        <taxon>Eukaryota</taxon>
        <taxon>Sar</taxon>
        <taxon>Stramenopiles</taxon>
        <taxon>Ochrophyta</taxon>
        <taxon>Dictyochophyceae</taxon>
        <taxon>Florenciellales</taxon>
        <taxon>Florenciella</taxon>
    </lineage>
</organism>
<evidence type="ECO:0000313" key="3">
    <source>
        <dbReference type="EMBL" id="CAD9442498.1"/>
    </source>
</evidence>
<proteinExistence type="inferred from homology"/>
<comment type="similarity">
    <text evidence="1">Belongs to the mTERF family.</text>
</comment>
<dbReference type="InterPro" id="IPR038538">
    <property type="entry name" value="MTERF_sf"/>
</dbReference>
<dbReference type="InterPro" id="IPR003690">
    <property type="entry name" value="MTERF"/>
</dbReference>
<dbReference type="Pfam" id="PF02536">
    <property type="entry name" value="mTERF"/>
    <property type="match status" value="1"/>
</dbReference>
<evidence type="ECO:0000256" key="1">
    <source>
        <dbReference type="ARBA" id="ARBA00007692"/>
    </source>
</evidence>